<dbReference type="RefSeq" id="WP_125942148.1">
    <property type="nucleotide sequence ID" value="NZ_PXZH01000001.1"/>
</dbReference>
<gene>
    <name evidence="9" type="ORF">C7P63_00195</name>
</gene>
<evidence type="ECO:0000313" key="10">
    <source>
        <dbReference type="Proteomes" id="UP000277864"/>
    </source>
</evidence>
<comment type="similarity">
    <text evidence="2">Belongs to the class-V pyridoxal-phosphate-dependent aminotransferase family. NifS/IscS subfamily.</text>
</comment>
<name>A0A429Z779_9ENTE</name>
<keyword evidence="4" id="KW-0663">Pyridoxal phosphate</keyword>
<comment type="cofactor">
    <cofactor evidence="1 7">
        <name>pyridoxal 5'-phosphate</name>
        <dbReference type="ChEBI" id="CHEBI:597326"/>
    </cofactor>
</comment>
<dbReference type="Proteomes" id="UP000277864">
    <property type="component" value="Unassembled WGS sequence"/>
</dbReference>
<dbReference type="GO" id="GO:0046872">
    <property type="term" value="F:metal ion binding"/>
    <property type="evidence" value="ECO:0007669"/>
    <property type="project" value="UniProtKB-KW"/>
</dbReference>
<sequence>MIYFDNSATTAIHPLVLDTYVQTSRRILGNPSSLHHLGSQATRLLNQSRQQIADLLGVSSEEIYFTSGGTEGNNWVIKGTALEKKGFGKHLIISSIEHAAVYKAAYQLESLGFEVSVAPVDSQGFIDVEALSQLIRPDTILVSTMVVNNEVGSIQPIKEIGELLKAYPTIHYHVDAVQALGKLPISSWLVDRVDFATFSSHKFHGPKGTGFIFWRKGRKIQPLLNGGGQESGQRSGTENVPGVVATARATRLQLEEVAEKIARQSQIQAYLIDALSQYERVVLFSKASANYAPHIICFGIKGIKGEVLVHALEEKEVIISTTSACSSRSHQEGGTLKAMGVPTELGTSAVRASLNSQTTMAEAEQFMITFNHVYQKFQQLFID</sequence>
<reference evidence="9 10" key="1">
    <citation type="submission" date="2018-03" db="EMBL/GenBank/DDBJ databases">
        <authorList>
            <person name="Gulvik C.A."/>
        </authorList>
    </citation>
    <scope>NUCLEOTIDE SEQUENCE [LARGE SCALE GENOMIC DNA]</scope>
    <source>
        <strain evidence="9 10">JCM 31581</strain>
    </source>
</reference>
<dbReference type="PROSITE" id="PS00595">
    <property type="entry name" value="AA_TRANSFER_CLASS_5"/>
    <property type="match status" value="1"/>
</dbReference>
<evidence type="ECO:0000259" key="8">
    <source>
        <dbReference type="Pfam" id="PF00266"/>
    </source>
</evidence>
<dbReference type="InterPro" id="IPR015422">
    <property type="entry name" value="PyrdxlP-dep_Trfase_small"/>
</dbReference>
<dbReference type="AlphaFoldDB" id="A0A429Z779"/>
<evidence type="ECO:0000313" key="9">
    <source>
        <dbReference type="EMBL" id="RST89538.1"/>
    </source>
</evidence>
<dbReference type="SUPFAM" id="SSF53383">
    <property type="entry name" value="PLP-dependent transferases"/>
    <property type="match status" value="1"/>
</dbReference>
<dbReference type="Gene3D" id="3.40.640.10">
    <property type="entry name" value="Type I PLP-dependent aspartate aminotransferase-like (Major domain)"/>
    <property type="match status" value="1"/>
</dbReference>
<organism evidence="9 10">
    <name type="scientific">Vagococcus humatus</name>
    <dbReference type="NCBI Taxonomy" id="1889241"/>
    <lineage>
        <taxon>Bacteria</taxon>
        <taxon>Bacillati</taxon>
        <taxon>Bacillota</taxon>
        <taxon>Bacilli</taxon>
        <taxon>Lactobacillales</taxon>
        <taxon>Enterococcaceae</taxon>
        <taxon>Vagococcus</taxon>
    </lineage>
</organism>
<dbReference type="InterPro" id="IPR000192">
    <property type="entry name" value="Aminotrans_V_dom"/>
</dbReference>
<dbReference type="OrthoDB" id="9808002at2"/>
<dbReference type="Gene3D" id="1.10.260.50">
    <property type="match status" value="1"/>
</dbReference>
<evidence type="ECO:0000256" key="3">
    <source>
        <dbReference type="ARBA" id="ARBA00022723"/>
    </source>
</evidence>
<keyword evidence="3" id="KW-0479">Metal-binding</keyword>
<dbReference type="InterPro" id="IPR015421">
    <property type="entry name" value="PyrdxlP-dep_Trfase_major"/>
</dbReference>
<dbReference type="EMBL" id="PXZH01000001">
    <property type="protein sequence ID" value="RST89538.1"/>
    <property type="molecule type" value="Genomic_DNA"/>
</dbReference>
<evidence type="ECO:0000256" key="5">
    <source>
        <dbReference type="ARBA" id="ARBA00023004"/>
    </source>
</evidence>
<dbReference type="GO" id="GO:0051536">
    <property type="term" value="F:iron-sulfur cluster binding"/>
    <property type="evidence" value="ECO:0007669"/>
    <property type="project" value="UniProtKB-KW"/>
</dbReference>
<keyword evidence="9" id="KW-0032">Aminotransferase</keyword>
<evidence type="ECO:0000256" key="2">
    <source>
        <dbReference type="ARBA" id="ARBA00006490"/>
    </source>
</evidence>
<dbReference type="Gene3D" id="3.90.1150.10">
    <property type="entry name" value="Aspartate Aminotransferase, domain 1"/>
    <property type="match status" value="1"/>
</dbReference>
<protein>
    <submittedName>
        <fullName evidence="9">Aminotransferase</fullName>
    </submittedName>
</protein>
<evidence type="ECO:0000256" key="4">
    <source>
        <dbReference type="ARBA" id="ARBA00022898"/>
    </source>
</evidence>
<evidence type="ECO:0000256" key="6">
    <source>
        <dbReference type="ARBA" id="ARBA00023014"/>
    </source>
</evidence>
<feature type="domain" description="Aminotransferase class V" evidence="8">
    <location>
        <begin position="2"/>
        <end position="366"/>
    </location>
</feature>
<dbReference type="InterPro" id="IPR016454">
    <property type="entry name" value="Cysteine_dSase"/>
</dbReference>
<proteinExistence type="inferred from homology"/>
<dbReference type="Pfam" id="PF00266">
    <property type="entry name" value="Aminotran_5"/>
    <property type="match status" value="1"/>
</dbReference>
<evidence type="ECO:0000256" key="1">
    <source>
        <dbReference type="ARBA" id="ARBA00001933"/>
    </source>
</evidence>
<keyword evidence="6" id="KW-0411">Iron-sulfur</keyword>
<comment type="caution">
    <text evidence="9">The sequence shown here is derived from an EMBL/GenBank/DDBJ whole genome shotgun (WGS) entry which is preliminary data.</text>
</comment>
<dbReference type="InterPro" id="IPR020578">
    <property type="entry name" value="Aminotrans_V_PyrdxlP_BS"/>
</dbReference>
<dbReference type="PANTHER" id="PTHR11601:SF50">
    <property type="entry name" value="CYSTEINE DESULFURASE ISCS 2-RELATED"/>
    <property type="match status" value="1"/>
</dbReference>
<keyword evidence="10" id="KW-1185">Reference proteome</keyword>
<evidence type="ECO:0000256" key="7">
    <source>
        <dbReference type="RuleBase" id="RU004504"/>
    </source>
</evidence>
<dbReference type="PANTHER" id="PTHR11601">
    <property type="entry name" value="CYSTEINE DESULFURYLASE FAMILY MEMBER"/>
    <property type="match status" value="1"/>
</dbReference>
<dbReference type="GO" id="GO:0008483">
    <property type="term" value="F:transaminase activity"/>
    <property type="evidence" value="ECO:0007669"/>
    <property type="project" value="UniProtKB-KW"/>
</dbReference>
<accession>A0A429Z779</accession>
<keyword evidence="9" id="KW-0808">Transferase</keyword>
<keyword evidence="5" id="KW-0408">Iron</keyword>
<dbReference type="PIRSF" id="PIRSF005572">
    <property type="entry name" value="NifS"/>
    <property type="match status" value="1"/>
</dbReference>
<dbReference type="InterPro" id="IPR015424">
    <property type="entry name" value="PyrdxlP-dep_Trfase"/>
</dbReference>